<accession>A0A9D2E4Y6</accession>
<dbReference type="PANTHER" id="PTHR22916:SF51">
    <property type="entry name" value="GLYCOSYLTRANSFERASE EPSH-RELATED"/>
    <property type="match status" value="1"/>
</dbReference>
<dbReference type="Proteomes" id="UP000824035">
    <property type="component" value="Unassembled WGS sequence"/>
</dbReference>
<dbReference type="PANTHER" id="PTHR22916">
    <property type="entry name" value="GLYCOSYLTRANSFERASE"/>
    <property type="match status" value="1"/>
</dbReference>
<keyword evidence="1 4" id="KW-0328">Glycosyltransferase</keyword>
<comment type="caution">
    <text evidence="4">The sequence shown here is derived from an EMBL/GenBank/DDBJ whole genome shotgun (WGS) entry which is preliminary data.</text>
</comment>
<gene>
    <name evidence="4" type="ORF">H9813_06630</name>
</gene>
<feature type="domain" description="Glycosyltransferase 2-like" evidence="3">
    <location>
        <begin position="7"/>
        <end position="170"/>
    </location>
</feature>
<dbReference type="InterPro" id="IPR029044">
    <property type="entry name" value="Nucleotide-diphossugar_trans"/>
</dbReference>
<evidence type="ECO:0000256" key="1">
    <source>
        <dbReference type="ARBA" id="ARBA00022676"/>
    </source>
</evidence>
<evidence type="ECO:0000256" key="2">
    <source>
        <dbReference type="ARBA" id="ARBA00022679"/>
    </source>
</evidence>
<dbReference type="EMBL" id="DXBV01000063">
    <property type="protein sequence ID" value="HIZ30886.1"/>
    <property type="molecule type" value="Genomic_DNA"/>
</dbReference>
<dbReference type="InterPro" id="IPR001173">
    <property type="entry name" value="Glyco_trans_2-like"/>
</dbReference>
<organism evidence="4 5">
    <name type="scientific">Candidatus Allofournierella merdipullorum</name>
    <dbReference type="NCBI Taxonomy" id="2838595"/>
    <lineage>
        <taxon>Bacteria</taxon>
        <taxon>Bacillati</taxon>
        <taxon>Bacillota</taxon>
        <taxon>Clostridia</taxon>
        <taxon>Eubacteriales</taxon>
        <taxon>Oscillospiraceae</taxon>
        <taxon>Allofournierella</taxon>
    </lineage>
</organism>
<dbReference type="Gene3D" id="3.90.550.10">
    <property type="entry name" value="Spore Coat Polysaccharide Biosynthesis Protein SpsA, Chain A"/>
    <property type="match status" value="1"/>
</dbReference>
<protein>
    <submittedName>
        <fullName evidence="4">Glycosyltransferase</fullName>
        <ecNumber evidence="4">2.4.-.-</ecNumber>
    </submittedName>
</protein>
<dbReference type="GO" id="GO:0016757">
    <property type="term" value="F:glycosyltransferase activity"/>
    <property type="evidence" value="ECO:0007669"/>
    <property type="project" value="UniProtKB-KW"/>
</dbReference>
<dbReference type="RefSeq" id="WP_394968301.1">
    <property type="nucleotide sequence ID" value="NZ_CALXHM010000017.1"/>
</dbReference>
<keyword evidence="2 4" id="KW-0808">Transferase</keyword>
<evidence type="ECO:0000259" key="3">
    <source>
        <dbReference type="Pfam" id="PF00535"/>
    </source>
</evidence>
<proteinExistence type="predicted"/>
<reference evidence="4" key="1">
    <citation type="journal article" date="2021" name="PeerJ">
        <title>Extensive microbial diversity within the chicken gut microbiome revealed by metagenomics and culture.</title>
        <authorList>
            <person name="Gilroy R."/>
            <person name="Ravi A."/>
            <person name="Getino M."/>
            <person name="Pursley I."/>
            <person name="Horton D.L."/>
            <person name="Alikhan N.F."/>
            <person name="Baker D."/>
            <person name="Gharbi K."/>
            <person name="Hall N."/>
            <person name="Watson M."/>
            <person name="Adriaenssens E.M."/>
            <person name="Foster-Nyarko E."/>
            <person name="Jarju S."/>
            <person name="Secka A."/>
            <person name="Antonio M."/>
            <person name="Oren A."/>
            <person name="Chaudhuri R.R."/>
            <person name="La Ragione R."/>
            <person name="Hildebrand F."/>
            <person name="Pallen M.J."/>
        </authorList>
    </citation>
    <scope>NUCLEOTIDE SEQUENCE</scope>
    <source>
        <strain evidence="4">ChiGjej4B4-18154</strain>
    </source>
</reference>
<evidence type="ECO:0000313" key="5">
    <source>
        <dbReference type="Proteomes" id="UP000824035"/>
    </source>
</evidence>
<dbReference type="SUPFAM" id="SSF53448">
    <property type="entry name" value="Nucleotide-diphospho-sugar transferases"/>
    <property type="match status" value="1"/>
</dbReference>
<reference evidence="4" key="2">
    <citation type="submission" date="2021-04" db="EMBL/GenBank/DDBJ databases">
        <authorList>
            <person name="Gilroy R."/>
        </authorList>
    </citation>
    <scope>NUCLEOTIDE SEQUENCE</scope>
    <source>
        <strain evidence="4">ChiGjej4B4-18154</strain>
    </source>
</reference>
<dbReference type="CDD" id="cd00761">
    <property type="entry name" value="Glyco_tranf_GTA_type"/>
    <property type="match status" value="1"/>
</dbReference>
<sequence length="317" mass="35669">MKQAKVSVIVPVYNVARYLHTCVASIQRQTLEELEIILVDDGSTDGSGGICDELAACDRRIRVLHKPNGGLSDARNAGFAEAGGEYVTFVDSDDWVSADLAATLLEEARRARADVVVCDLLAVAREDAPFPPRRGGAAAFTGPEAMERMLYQRPFETSACGKLYQRSLLEGFRFPRGRLYEDLFTLYKVLYKADKVVYIPQKLYAYRENPESIMHQTFSPRMFDQLDAADEIVAFVEANCPEYLPAANARRFSSYSQVLRWMKGADRSDEAVRQAEERIWRFLKGYRRQMLLDKNARAKNRAAAALALLGKKIYSAP</sequence>
<dbReference type="AlphaFoldDB" id="A0A9D2E4Y6"/>
<dbReference type="Pfam" id="PF00535">
    <property type="entry name" value="Glycos_transf_2"/>
    <property type="match status" value="1"/>
</dbReference>
<dbReference type="EC" id="2.4.-.-" evidence="4"/>
<evidence type="ECO:0000313" key="4">
    <source>
        <dbReference type="EMBL" id="HIZ30886.1"/>
    </source>
</evidence>
<name>A0A9D2E4Y6_9FIRM</name>